<dbReference type="WBParaSite" id="GPUH_0001527801-mRNA-1">
    <property type="protein sequence ID" value="GPUH_0001527801-mRNA-1"/>
    <property type="gene ID" value="GPUH_0001527801"/>
</dbReference>
<name>A0A183E2R7_9BILA</name>
<proteinExistence type="predicted"/>
<dbReference type="AlphaFoldDB" id="A0A183E2R7"/>
<dbReference type="Gene3D" id="3.40.30.10">
    <property type="entry name" value="Glutaredoxin"/>
    <property type="match status" value="1"/>
</dbReference>
<protein>
    <submittedName>
        <fullName evidence="1">Thioredoxin-like_fold domain-containing protein</fullName>
    </submittedName>
</protein>
<organism evidence="1">
    <name type="scientific">Gongylonema pulchrum</name>
    <dbReference type="NCBI Taxonomy" id="637853"/>
    <lineage>
        <taxon>Eukaryota</taxon>
        <taxon>Metazoa</taxon>
        <taxon>Ecdysozoa</taxon>
        <taxon>Nematoda</taxon>
        <taxon>Chromadorea</taxon>
        <taxon>Rhabditida</taxon>
        <taxon>Spirurina</taxon>
        <taxon>Spiruromorpha</taxon>
        <taxon>Spiruroidea</taxon>
        <taxon>Gongylonematidae</taxon>
        <taxon>Gongylonema</taxon>
    </lineage>
</organism>
<dbReference type="InterPro" id="IPR052448">
    <property type="entry name" value="DnaJ_C16_autophagy_reg"/>
</dbReference>
<evidence type="ECO:0000313" key="1">
    <source>
        <dbReference type="WBParaSite" id="GPUH_0001527801-mRNA-1"/>
    </source>
</evidence>
<accession>A0A183E2R7</accession>
<dbReference type="PANTHER" id="PTHR44303">
    <property type="entry name" value="DNAJ HOMOLOG SUBFAMILY C MEMBER 16"/>
    <property type="match status" value="1"/>
</dbReference>
<sequence length="440" mass="51124">LKRERYDKFGTFDEPPPSHAYTHHPFEDIFGFAFGGFDTGNSFFQKHRISMRLFLHSLLERSHTQPFIIFAYSGYCQLCFRLEPIWRNVVEDLEPLGYGIGTVNAMTDGNLLEKLRISRLPSVVVVVEGRVIHYRGTMQPLSAKGLRIFARDVIPNTFLIKITNHDGLRRFVDQWKTFNRISVVIFGSKEDPRIRYMLMAMKYAKFARFAYVYLNDQSTDIVKMRQALNIVCFNCETILIFNDFPQISVVIFGSKEDPRIRYMLMAMKYAKFARFAYVYLNDQSTDIVKMRQALNIVCFNCETILIFNDFPQNGPVARDTVTSAKEFSMDKMGGLIENNRHLTLPRLTSQVYFDDLCPISSRSLRKLCVILAVTDSSSDSKHIALFRSFAHKHAEAYKKDRLQFAYIYVNKQREFMMPFLENLPQNERLALQVSFSTGPM</sequence>
<reference evidence="1" key="1">
    <citation type="submission" date="2016-06" db="UniProtKB">
        <authorList>
            <consortium name="WormBaseParasite"/>
        </authorList>
    </citation>
    <scope>IDENTIFICATION</scope>
</reference>
<dbReference type="PANTHER" id="PTHR44303:SF2">
    <property type="entry name" value="DNAJ HOMOLOG SUBFAMILY C MEMBER 16"/>
    <property type="match status" value="1"/>
</dbReference>
<dbReference type="SUPFAM" id="SSF52833">
    <property type="entry name" value="Thioredoxin-like"/>
    <property type="match status" value="1"/>
</dbReference>
<dbReference type="InterPro" id="IPR036249">
    <property type="entry name" value="Thioredoxin-like_sf"/>
</dbReference>